<feature type="transmembrane region" description="Helical" evidence="10">
    <location>
        <begin position="44"/>
        <end position="62"/>
    </location>
</feature>
<evidence type="ECO:0000256" key="7">
    <source>
        <dbReference type="ARBA" id="ARBA00022982"/>
    </source>
</evidence>
<dbReference type="InterPro" id="IPR004338">
    <property type="entry name" value="NqrB/RnfD"/>
</dbReference>
<dbReference type="PANTHER" id="PTHR30578:SF0">
    <property type="entry name" value="ION-TRANSLOCATING OXIDOREDUCTASE COMPLEX SUBUNIT D"/>
    <property type="match status" value="1"/>
</dbReference>
<dbReference type="RefSeq" id="WP_037441884.1">
    <property type="nucleotide sequence ID" value="NZ_JPEO01000004.1"/>
</dbReference>
<feature type="transmembrane region" description="Helical" evidence="10">
    <location>
        <begin position="218"/>
        <end position="240"/>
    </location>
</feature>
<evidence type="ECO:0000256" key="9">
    <source>
        <dbReference type="ARBA" id="ARBA00023136"/>
    </source>
</evidence>
<feature type="transmembrane region" description="Helical" evidence="10">
    <location>
        <begin position="300"/>
        <end position="318"/>
    </location>
</feature>
<name>A0A094JZV0_9GAMM</name>
<dbReference type="OrthoDB" id="9776359at2"/>
<dbReference type="Pfam" id="PF03116">
    <property type="entry name" value="NQR2_RnfD_RnfE"/>
    <property type="match status" value="1"/>
</dbReference>
<reference evidence="11 12" key="1">
    <citation type="submission" date="2014-06" db="EMBL/GenBank/DDBJ databases">
        <title>Shewanella sp. YQH10.</title>
        <authorList>
            <person name="Liu Y."/>
            <person name="Zeng R."/>
        </authorList>
    </citation>
    <scope>NUCLEOTIDE SEQUENCE [LARGE SCALE GENOMIC DNA]</scope>
    <source>
        <strain evidence="11 12">YQH10</strain>
    </source>
</reference>
<evidence type="ECO:0000256" key="8">
    <source>
        <dbReference type="ARBA" id="ARBA00022989"/>
    </source>
</evidence>
<keyword evidence="4 10" id="KW-0288">FMN</keyword>
<keyword evidence="1 10" id="KW-0813">Transport</keyword>
<keyword evidence="9 10" id="KW-0472">Membrane</keyword>
<accession>A0A094JZV0</accession>
<feature type="transmembrane region" description="Helical" evidence="10">
    <location>
        <begin position="21"/>
        <end position="38"/>
    </location>
</feature>
<evidence type="ECO:0000256" key="6">
    <source>
        <dbReference type="ARBA" id="ARBA00022967"/>
    </source>
</evidence>
<comment type="subcellular location">
    <subcellularLocation>
        <location evidence="10">Cell inner membrane</location>
        <topology evidence="10">Multi-pass membrane protein</topology>
    </subcellularLocation>
</comment>
<dbReference type="EC" id="7.-.-.-" evidence="10"/>
<keyword evidence="10" id="KW-1003">Cell membrane</keyword>
<feature type="transmembrane region" description="Helical" evidence="10">
    <location>
        <begin position="276"/>
        <end position="294"/>
    </location>
</feature>
<keyword evidence="5 10" id="KW-0812">Transmembrane</keyword>
<dbReference type="PANTHER" id="PTHR30578">
    <property type="entry name" value="ELECTRON TRANSPORT COMPLEX PROTEIN RNFD"/>
    <property type="match status" value="1"/>
</dbReference>
<feature type="transmembrane region" description="Helical" evidence="10">
    <location>
        <begin position="69"/>
        <end position="89"/>
    </location>
</feature>
<feature type="transmembrane region" description="Helical" evidence="10">
    <location>
        <begin position="183"/>
        <end position="211"/>
    </location>
</feature>
<evidence type="ECO:0000256" key="3">
    <source>
        <dbReference type="ARBA" id="ARBA00022630"/>
    </source>
</evidence>
<comment type="caution">
    <text evidence="11">The sequence shown here is derived from an EMBL/GenBank/DDBJ whole genome shotgun (WGS) entry which is preliminary data.</text>
</comment>
<evidence type="ECO:0000256" key="1">
    <source>
        <dbReference type="ARBA" id="ARBA00022448"/>
    </source>
</evidence>
<proteinExistence type="inferred from homology"/>
<evidence type="ECO:0000313" key="12">
    <source>
        <dbReference type="Proteomes" id="UP000029264"/>
    </source>
</evidence>
<feature type="modified residue" description="FMN phosphoryl threonine" evidence="10">
    <location>
        <position position="171"/>
    </location>
</feature>
<comment type="function">
    <text evidence="10">Part of a membrane-bound complex that couples electron transfer with translocation of ions across the membrane.</text>
</comment>
<comment type="similarity">
    <text evidence="10">Belongs to the NqrB/RnfD family.</text>
</comment>
<keyword evidence="8 10" id="KW-1133">Transmembrane helix</keyword>
<keyword evidence="7 10" id="KW-0249">Electron transport</keyword>
<keyword evidence="10" id="KW-0997">Cell inner membrane</keyword>
<gene>
    <name evidence="10" type="primary">rnfD</name>
    <name evidence="11" type="ORF">HR45_08720</name>
</gene>
<evidence type="ECO:0000256" key="5">
    <source>
        <dbReference type="ARBA" id="ARBA00022692"/>
    </source>
</evidence>
<evidence type="ECO:0000256" key="4">
    <source>
        <dbReference type="ARBA" id="ARBA00022643"/>
    </source>
</evidence>
<dbReference type="AlphaFoldDB" id="A0A094JZV0"/>
<dbReference type="InterPro" id="IPR011303">
    <property type="entry name" value="RnfD_bac"/>
</dbReference>
<keyword evidence="3 10" id="KW-0285">Flavoprotein</keyword>
<keyword evidence="6 10" id="KW-1278">Translocase</keyword>
<dbReference type="Proteomes" id="UP000029264">
    <property type="component" value="Unassembled WGS sequence"/>
</dbReference>
<evidence type="ECO:0000256" key="2">
    <source>
        <dbReference type="ARBA" id="ARBA00022553"/>
    </source>
</evidence>
<dbReference type="GO" id="GO:0055085">
    <property type="term" value="P:transmembrane transport"/>
    <property type="evidence" value="ECO:0007669"/>
    <property type="project" value="InterPro"/>
</dbReference>
<protein>
    <recommendedName>
        <fullName evidence="10">Ion-translocating oxidoreductase complex subunit D</fullName>
        <ecNumber evidence="10">7.-.-.-</ecNumber>
    </recommendedName>
    <alternativeName>
        <fullName evidence="10">Rnf electron transport complex subunit D</fullName>
    </alternativeName>
</protein>
<dbReference type="EMBL" id="JPEO01000004">
    <property type="protein sequence ID" value="KFZ37911.1"/>
    <property type="molecule type" value="Genomic_DNA"/>
</dbReference>
<keyword evidence="12" id="KW-1185">Reference proteome</keyword>
<organism evidence="11 12">
    <name type="scientific">Shewanella mangrovi</name>
    <dbReference type="NCBI Taxonomy" id="1515746"/>
    <lineage>
        <taxon>Bacteria</taxon>
        <taxon>Pseudomonadati</taxon>
        <taxon>Pseudomonadota</taxon>
        <taxon>Gammaproteobacteria</taxon>
        <taxon>Alteromonadales</taxon>
        <taxon>Shewanellaceae</taxon>
        <taxon>Shewanella</taxon>
    </lineage>
</organism>
<evidence type="ECO:0000313" key="11">
    <source>
        <dbReference type="EMBL" id="KFZ37911.1"/>
    </source>
</evidence>
<dbReference type="STRING" id="1515746.HR45_08720"/>
<evidence type="ECO:0000256" key="10">
    <source>
        <dbReference type="HAMAP-Rule" id="MF_00462"/>
    </source>
</evidence>
<dbReference type="NCBIfam" id="TIGR01946">
    <property type="entry name" value="rnfD"/>
    <property type="match status" value="1"/>
</dbReference>
<dbReference type="GO" id="GO:0022900">
    <property type="term" value="P:electron transport chain"/>
    <property type="evidence" value="ECO:0007669"/>
    <property type="project" value="UniProtKB-UniRule"/>
</dbReference>
<comment type="subunit">
    <text evidence="10">The complex is composed of six subunits: RnfA, RnfB, RnfC, RnfD, RnfE and RnfG.</text>
</comment>
<comment type="cofactor">
    <cofactor evidence="10">
        <name>FMN</name>
        <dbReference type="ChEBI" id="CHEBI:58210"/>
    </cofactor>
</comment>
<dbReference type="GO" id="GO:0005886">
    <property type="term" value="C:plasma membrane"/>
    <property type="evidence" value="ECO:0007669"/>
    <property type="project" value="UniProtKB-SubCell"/>
</dbReference>
<dbReference type="HAMAP" id="MF_00462">
    <property type="entry name" value="RsxD_RnfD"/>
    <property type="match status" value="1"/>
</dbReference>
<sequence length="332" mass="34832">MIDFEPKAGPFAHTSNTSSRIMYTVVLTLLPAALMGIYQFGLASLQTILVCSVIAIVTEYLCLKLMGRAANACMDGSALLTGLLLAMSLPATVPMWLAGFGSAFAIIVGKQIYGGLGQNLFNPAMLARVMLLICFPVEMTNWAVPTPIDFSGNQVAVPQGWLQFDGVTAATPLSGLSHEPVSIVAQFLGLGGGSLGETSALLILLGGAVLLYRRIIHWAIPLSFVLGLCVPAAIASLIAPESFSSPLVQLFSGGAMLGAFYIATDLVTSPTSVRGQLIYGGACGALIWLIRSFGNYPEGVAFAVLIVNAASPLIDHYLRPSVFGSKSMARKS</sequence>
<feature type="transmembrane region" description="Helical" evidence="10">
    <location>
        <begin position="246"/>
        <end position="264"/>
    </location>
</feature>
<dbReference type="eggNOG" id="COG4658">
    <property type="taxonomic scope" value="Bacteria"/>
</dbReference>
<keyword evidence="2 10" id="KW-0597">Phosphoprotein</keyword>